<evidence type="ECO:0000259" key="12">
    <source>
        <dbReference type="PROSITE" id="PS51030"/>
    </source>
</evidence>
<dbReference type="Pfam" id="PF00105">
    <property type="entry name" value="zf-C4"/>
    <property type="match status" value="1"/>
</dbReference>
<evidence type="ECO:0000256" key="3">
    <source>
        <dbReference type="ARBA" id="ARBA00022723"/>
    </source>
</evidence>
<dbReference type="PROSITE" id="PS51843">
    <property type="entry name" value="NR_LBD"/>
    <property type="match status" value="1"/>
</dbReference>
<dbReference type="AlphaFoldDB" id="A0AAN5CL69"/>
<dbReference type="Gene3D" id="1.10.565.10">
    <property type="entry name" value="Retinoid X Receptor"/>
    <property type="match status" value="1"/>
</dbReference>
<dbReference type="CDD" id="cd06960">
    <property type="entry name" value="NR_DBD_HNF4A"/>
    <property type="match status" value="1"/>
</dbReference>
<evidence type="ECO:0000256" key="8">
    <source>
        <dbReference type="ARBA" id="ARBA00023163"/>
    </source>
</evidence>
<comment type="similarity">
    <text evidence="2">Belongs to the nuclear hormone receptor family.</text>
</comment>
<keyword evidence="7" id="KW-0238">DNA-binding</keyword>
<dbReference type="PANTHER" id="PTHR46011">
    <property type="entry name" value="NUCLEAR HORMONE RECEPTOR FAMILY MEMBER NHR-86-RELATED"/>
    <property type="match status" value="1"/>
</dbReference>
<name>A0AAN5CL69_9BILA</name>
<evidence type="ECO:0000256" key="6">
    <source>
        <dbReference type="ARBA" id="ARBA00023015"/>
    </source>
</evidence>
<dbReference type="PRINTS" id="PR00047">
    <property type="entry name" value="STROIDFINGER"/>
</dbReference>
<gene>
    <name evidence="14" type="ORF">PMAYCL1PPCAC_16686</name>
</gene>
<dbReference type="InterPro" id="IPR035500">
    <property type="entry name" value="NHR-like_dom_sf"/>
</dbReference>
<keyword evidence="8" id="KW-0804">Transcription</keyword>
<protein>
    <recommendedName>
        <fullName evidence="16">Nuclear receptor</fullName>
    </recommendedName>
</protein>
<keyword evidence="4" id="KW-0863">Zinc-finger</keyword>
<reference evidence="15" key="1">
    <citation type="submission" date="2022-10" db="EMBL/GenBank/DDBJ databases">
        <title>Genome assembly of Pristionchus species.</title>
        <authorList>
            <person name="Yoshida K."/>
            <person name="Sommer R.J."/>
        </authorList>
    </citation>
    <scope>NUCLEOTIDE SEQUENCE [LARGE SCALE GENOMIC DNA]</scope>
    <source>
        <strain evidence="15">RS5460</strain>
    </source>
</reference>
<dbReference type="SMART" id="SM00430">
    <property type="entry name" value="HOLI"/>
    <property type="match status" value="1"/>
</dbReference>
<proteinExistence type="inferred from homology"/>
<feature type="domain" description="NR LBD" evidence="13">
    <location>
        <begin position="187"/>
        <end position="428"/>
    </location>
</feature>
<evidence type="ECO:0000256" key="9">
    <source>
        <dbReference type="ARBA" id="ARBA00023170"/>
    </source>
</evidence>
<dbReference type="PROSITE" id="PS51030">
    <property type="entry name" value="NUCLEAR_REC_DBD_2"/>
    <property type="match status" value="1"/>
</dbReference>
<dbReference type="GO" id="GO:0005634">
    <property type="term" value="C:nucleus"/>
    <property type="evidence" value="ECO:0007669"/>
    <property type="project" value="UniProtKB-SubCell"/>
</dbReference>
<feature type="region of interest" description="Disordered" evidence="11">
    <location>
        <begin position="131"/>
        <end position="156"/>
    </location>
</feature>
<keyword evidence="5" id="KW-0862">Zinc</keyword>
<comment type="subcellular location">
    <subcellularLocation>
        <location evidence="1">Nucleus</location>
    </subcellularLocation>
</comment>
<evidence type="ECO:0000259" key="13">
    <source>
        <dbReference type="PROSITE" id="PS51843"/>
    </source>
</evidence>
<keyword evidence="9" id="KW-0675">Receptor</keyword>
<evidence type="ECO:0000256" key="11">
    <source>
        <dbReference type="SAM" id="MobiDB-lite"/>
    </source>
</evidence>
<evidence type="ECO:0000256" key="5">
    <source>
        <dbReference type="ARBA" id="ARBA00022833"/>
    </source>
</evidence>
<dbReference type="SUPFAM" id="SSF48508">
    <property type="entry name" value="Nuclear receptor ligand-binding domain"/>
    <property type="match status" value="1"/>
</dbReference>
<keyword evidence="3" id="KW-0479">Metal-binding</keyword>
<evidence type="ECO:0000256" key="7">
    <source>
        <dbReference type="ARBA" id="ARBA00023125"/>
    </source>
</evidence>
<evidence type="ECO:0000256" key="10">
    <source>
        <dbReference type="ARBA" id="ARBA00023242"/>
    </source>
</evidence>
<feature type="domain" description="Nuclear receptor" evidence="12">
    <location>
        <begin position="56"/>
        <end position="132"/>
    </location>
</feature>
<dbReference type="GO" id="GO:0008270">
    <property type="term" value="F:zinc ion binding"/>
    <property type="evidence" value="ECO:0007669"/>
    <property type="project" value="UniProtKB-KW"/>
</dbReference>
<sequence length="430" mass="49376">NKHVHISHTSAIIVLNEANIRLPPPYTCQNLCATRSVVPSPVPRSTKKNMTSVMGRRVCLICGAPTNYAHFGIDSCRACAEFYKRAVSTNKKYACRQGNLKCTIRKNERFVCRRCRFDKCRDSGMVLDDPRRRKRREEAEEPMVETISPGPSPPGDLPTSKESIIDRITIVHNEFVAARKAEELRIRPGSLREHVRVPHQTEYLELTSWKFLMDCCKMYAGEVFALAGSCFPEFGKLWITEKFTMLRCCAVRIYLLEIAYQTIKNFGPSEGPMVMVSLTTCLDRKNIKFLIKDSNPSARHGDIINAMTHYIDRLAKILWPTIGKLAPTEVEFQALFGLVFWQIDPTHSLPDRLVELSEKNRQEIFADLRRYYREELRLNDHSVRLGNLMTIEHVLQEATSLFSEDMQTYNLLDMLTADAPFLRLVLQITL</sequence>
<dbReference type="GO" id="GO:0000978">
    <property type="term" value="F:RNA polymerase II cis-regulatory region sequence-specific DNA binding"/>
    <property type="evidence" value="ECO:0007669"/>
    <property type="project" value="InterPro"/>
</dbReference>
<comment type="caution">
    <text evidence="14">The sequence shown here is derived from an EMBL/GenBank/DDBJ whole genome shotgun (WGS) entry which is preliminary data.</text>
</comment>
<accession>A0AAN5CL69</accession>
<dbReference type="InterPro" id="IPR000536">
    <property type="entry name" value="Nucl_hrmn_rcpt_lig-bd"/>
</dbReference>
<dbReference type="PANTHER" id="PTHR46011:SF6">
    <property type="entry name" value="HIGH ZINC ACTIVATED NUCLEAR RECEPTOR PROTEIN"/>
    <property type="match status" value="1"/>
</dbReference>
<evidence type="ECO:0000256" key="4">
    <source>
        <dbReference type="ARBA" id="ARBA00022771"/>
    </source>
</evidence>
<keyword evidence="6" id="KW-0805">Transcription regulation</keyword>
<dbReference type="Gene3D" id="3.30.50.10">
    <property type="entry name" value="Erythroid Transcription Factor GATA-1, subunit A"/>
    <property type="match status" value="1"/>
</dbReference>
<keyword evidence="10" id="KW-0539">Nucleus</keyword>
<organism evidence="14 15">
    <name type="scientific">Pristionchus mayeri</name>
    <dbReference type="NCBI Taxonomy" id="1317129"/>
    <lineage>
        <taxon>Eukaryota</taxon>
        <taxon>Metazoa</taxon>
        <taxon>Ecdysozoa</taxon>
        <taxon>Nematoda</taxon>
        <taxon>Chromadorea</taxon>
        <taxon>Rhabditida</taxon>
        <taxon>Rhabditina</taxon>
        <taxon>Diplogasteromorpha</taxon>
        <taxon>Diplogasteroidea</taxon>
        <taxon>Neodiplogasteridae</taxon>
        <taxon>Pristionchus</taxon>
    </lineage>
</organism>
<evidence type="ECO:0000313" key="14">
    <source>
        <dbReference type="EMBL" id="GMR46491.1"/>
    </source>
</evidence>
<evidence type="ECO:0000313" key="15">
    <source>
        <dbReference type="Proteomes" id="UP001328107"/>
    </source>
</evidence>
<evidence type="ECO:0008006" key="16">
    <source>
        <dbReference type="Google" id="ProtNLM"/>
    </source>
</evidence>
<evidence type="ECO:0000256" key="1">
    <source>
        <dbReference type="ARBA" id="ARBA00004123"/>
    </source>
</evidence>
<keyword evidence="15" id="KW-1185">Reference proteome</keyword>
<dbReference type="InterPro" id="IPR001628">
    <property type="entry name" value="Znf_hrmn_rcpt"/>
</dbReference>
<dbReference type="SMART" id="SM00399">
    <property type="entry name" value="ZnF_C4"/>
    <property type="match status" value="1"/>
</dbReference>
<feature type="non-terminal residue" evidence="14">
    <location>
        <position position="1"/>
    </location>
</feature>
<dbReference type="GO" id="GO:0003700">
    <property type="term" value="F:DNA-binding transcription factor activity"/>
    <property type="evidence" value="ECO:0007669"/>
    <property type="project" value="InterPro"/>
</dbReference>
<dbReference type="Pfam" id="PF00104">
    <property type="entry name" value="Hormone_recep"/>
    <property type="match status" value="1"/>
</dbReference>
<dbReference type="Proteomes" id="UP001328107">
    <property type="component" value="Unassembled WGS sequence"/>
</dbReference>
<feature type="non-terminal residue" evidence="14">
    <location>
        <position position="430"/>
    </location>
</feature>
<dbReference type="SUPFAM" id="SSF57716">
    <property type="entry name" value="Glucocorticoid receptor-like (DNA-binding domain)"/>
    <property type="match status" value="1"/>
</dbReference>
<evidence type="ECO:0000256" key="2">
    <source>
        <dbReference type="ARBA" id="ARBA00005993"/>
    </source>
</evidence>
<dbReference type="InterPro" id="IPR049636">
    <property type="entry name" value="HNF4-like_DBD"/>
</dbReference>
<dbReference type="EMBL" id="BTRK01000004">
    <property type="protein sequence ID" value="GMR46491.1"/>
    <property type="molecule type" value="Genomic_DNA"/>
</dbReference>
<dbReference type="InterPro" id="IPR013088">
    <property type="entry name" value="Znf_NHR/GATA"/>
</dbReference>